<gene>
    <name evidence="1" type="ORF">CGZ75_13865</name>
</gene>
<keyword evidence="2" id="KW-1185">Reference proteome</keyword>
<name>A0A229NW31_9BACL</name>
<reference evidence="1 2" key="1">
    <citation type="submission" date="2017-07" db="EMBL/GenBank/DDBJ databases">
        <title>Paenibacillus herberti R33 genome sequencing and assembly.</title>
        <authorList>
            <person name="Su W."/>
        </authorList>
    </citation>
    <scope>NUCLEOTIDE SEQUENCE [LARGE SCALE GENOMIC DNA]</scope>
    <source>
        <strain evidence="1 2">R33</strain>
    </source>
</reference>
<accession>A0A229NW31</accession>
<evidence type="ECO:0000313" key="2">
    <source>
        <dbReference type="Proteomes" id="UP000215145"/>
    </source>
</evidence>
<proteinExistence type="predicted"/>
<dbReference type="Proteomes" id="UP000215145">
    <property type="component" value="Unassembled WGS sequence"/>
</dbReference>
<sequence length="68" mass="7470">MKAEQAAVVGSKLEYGLVLCRNCNEIMYTLPTNRVRRFYSLCESLNCRELQPEAAAVMAAVVASAGEE</sequence>
<comment type="caution">
    <text evidence="1">The sequence shown here is derived from an EMBL/GenBank/DDBJ whole genome shotgun (WGS) entry which is preliminary data.</text>
</comment>
<protein>
    <recommendedName>
        <fullName evidence="3">GapA-binding peptide SR1P</fullName>
    </recommendedName>
</protein>
<evidence type="ECO:0000313" key="1">
    <source>
        <dbReference type="EMBL" id="OXM14070.1"/>
    </source>
</evidence>
<evidence type="ECO:0008006" key="3">
    <source>
        <dbReference type="Google" id="ProtNLM"/>
    </source>
</evidence>
<dbReference type="OrthoDB" id="2971595at2"/>
<organism evidence="1 2">
    <name type="scientific">Paenibacillus herberti</name>
    <dbReference type="NCBI Taxonomy" id="1619309"/>
    <lineage>
        <taxon>Bacteria</taxon>
        <taxon>Bacillati</taxon>
        <taxon>Bacillota</taxon>
        <taxon>Bacilli</taxon>
        <taxon>Bacillales</taxon>
        <taxon>Paenibacillaceae</taxon>
        <taxon>Paenibacillus</taxon>
    </lineage>
</organism>
<dbReference type="RefSeq" id="WP_089524893.1">
    <property type="nucleotide sequence ID" value="NZ_NMUQ01000002.1"/>
</dbReference>
<dbReference type="EMBL" id="NMUQ01000002">
    <property type="protein sequence ID" value="OXM14070.1"/>
    <property type="molecule type" value="Genomic_DNA"/>
</dbReference>
<dbReference type="AlphaFoldDB" id="A0A229NW31"/>